<evidence type="ECO:0000313" key="12">
    <source>
        <dbReference type="EMBL" id="KAF6025671.1"/>
    </source>
</evidence>
<dbReference type="Pfam" id="PF00400">
    <property type="entry name" value="WD40"/>
    <property type="match status" value="3"/>
</dbReference>
<evidence type="ECO:0000256" key="10">
    <source>
        <dbReference type="ARBA" id="ARBA00023242"/>
    </source>
</evidence>
<dbReference type="EMBL" id="VXIV02002437">
    <property type="protein sequence ID" value="KAF6025671.1"/>
    <property type="molecule type" value="Genomic_DNA"/>
</dbReference>
<reference evidence="12" key="1">
    <citation type="submission" date="2020-06" db="EMBL/GenBank/DDBJ databases">
        <title>Draft genome of Bugula neritina, a colonial animal packing powerful symbionts and potential medicines.</title>
        <authorList>
            <person name="Rayko M."/>
        </authorList>
    </citation>
    <scope>NUCLEOTIDE SEQUENCE [LARGE SCALE GENOMIC DNA]</scope>
    <source>
        <strain evidence="12">Kwan_BN1</strain>
    </source>
</reference>
<dbReference type="InterPro" id="IPR001680">
    <property type="entry name" value="WD40_rpt"/>
</dbReference>
<evidence type="ECO:0000256" key="11">
    <source>
        <dbReference type="PROSITE-ProRule" id="PRU00221"/>
    </source>
</evidence>
<dbReference type="SUPFAM" id="SSF50978">
    <property type="entry name" value="WD40 repeat-like"/>
    <property type="match status" value="1"/>
</dbReference>
<name>A0A7J7JJ57_BUGNE</name>
<dbReference type="InterPro" id="IPR037289">
    <property type="entry name" value="Elp2"/>
</dbReference>
<comment type="subcellular location">
    <subcellularLocation>
        <location evidence="2">Cytoplasm</location>
    </subcellularLocation>
    <subcellularLocation>
        <location evidence="1">Nucleus</location>
    </subcellularLocation>
</comment>
<protein>
    <recommendedName>
        <fullName evidence="5">Elongator complex protein 2</fullName>
    </recommendedName>
</protein>
<dbReference type="FunFam" id="2.130.10.10:FF:000575">
    <property type="entry name" value="Elongator acetyltransferase complex subunit 2"/>
    <property type="match status" value="1"/>
</dbReference>
<comment type="pathway">
    <text evidence="3">tRNA modification; 5-methoxycarbonylmethyl-2-thiouridine-tRNA biosynthesis.</text>
</comment>
<dbReference type="Proteomes" id="UP000593567">
    <property type="component" value="Unassembled WGS sequence"/>
</dbReference>
<dbReference type="PROSITE" id="PS50082">
    <property type="entry name" value="WD_REPEATS_2"/>
    <property type="match status" value="1"/>
</dbReference>
<evidence type="ECO:0000256" key="1">
    <source>
        <dbReference type="ARBA" id="ARBA00004123"/>
    </source>
</evidence>
<gene>
    <name evidence="12" type="ORF">EB796_015922</name>
</gene>
<dbReference type="GO" id="GO:0033588">
    <property type="term" value="C:elongator holoenzyme complex"/>
    <property type="evidence" value="ECO:0007669"/>
    <property type="project" value="InterPro"/>
</dbReference>
<keyword evidence="6" id="KW-0963">Cytoplasm</keyword>
<keyword evidence="10" id="KW-0539">Nucleus</keyword>
<evidence type="ECO:0000256" key="3">
    <source>
        <dbReference type="ARBA" id="ARBA00005043"/>
    </source>
</evidence>
<dbReference type="UniPathway" id="UPA00988"/>
<dbReference type="InterPro" id="IPR015943">
    <property type="entry name" value="WD40/YVTN_repeat-like_dom_sf"/>
</dbReference>
<proteinExistence type="inferred from homology"/>
<dbReference type="Gene3D" id="2.130.10.10">
    <property type="entry name" value="YVTN repeat-like/Quinoprotein amine dehydrogenase"/>
    <property type="match status" value="2"/>
</dbReference>
<evidence type="ECO:0000256" key="4">
    <source>
        <dbReference type="ARBA" id="ARBA00005881"/>
    </source>
</evidence>
<dbReference type="PANTHER" id="PTHR44111:SF1">
    <property type="entry name" value="ELONGATOR COMPLEX PROTEIN 2"/>
    <property type="match status" value="1"/>
</dbReference>
<dbReference type="AlphaFoldDB" id="A0A7J7JJ57"/>
<keyword evidence="9" id="KW-0677">Repeat</keyword>
<evidence type="ECO:0000256" key="6">
    <source>
        <dbReference type="ARBA" id="ARBA00022490"/>
    </source>
</evidence>
<feature type="repeat" description="WD" evidence="11">
    <location>
        <begin position="221"/>
        <end position="257"/>
    </location>
</feature>
<dbReference type="OrthoDB" id="27911at2759"/>
<dbReference type="GO" id="GO:0002098">
    <property type="term" value="P:tRNA wobble uridine modification"/>
    <property type="evidence" value="ECO:0007669"/>
    <property type="project" value="InterPro"/>
</dbReference>
<evidence type="ECO:0000256" key="9">
    <source>
        <dbReference type="ARBA" id="ARBA00022737"/>
    </source>
</evidence>
<comment type="caution">
    <text evidence="12">The sequence shown here is derived from an EMBL/GenBank/DDBJ whole genome shotgun (WGS) entry which is preliminary data.</text>
</comment>
<evidence type="ECO:0000256" key="5">
    <source>
        <dbReference type="ARBA" id="ARBA00020267"/>
    </source>
</evidence>
<dbReference type="GO" id="GO:0005634">
    <property type="term" value="C:nucleus"/>
    <property type="evidence" value="ECO:0007669"/>
    <property type="project" value="UniProtKB-SubCell"/>
</dbReference>
<dbReference type="SMART" id="SM00320">
    <property type="entry name" value="WD40"/>
    <property type="match status" value="5"/>
</dbReference>
<evidence type="ECO:0000256" key="8">
    <source>
        <dbReference type="ARBA" id="ARBA00022694"/>
    </source>
</evidence>
<keyword evidence="7 11" id="KW-0853">WD repeat</keyword>
<evidence type="ECO:0000256" key="2">
    <source>
        <dbReference type="ARBA" id="ARBA00004496"/>
    </source>
</evidence>
<comment type="similarity">
    <text evidence="4">Belongs to the WD repeat ELP2 family.</text>
</comment>
<evidence type="ECO:0000256" key="7">
    <source>
        <dbReference type="ARBA" id="ARBA00022574"/>
    </source>
</evidence>
<accession>A0A7J7JJ57</accession>
<organism evidence="12 13">
    <name type="scientific">Bugula neritina</name>
    <name type="common">Brown bryozoan</name>
    <name type="synonym">Sertularia neritina</name>
    <dbReference type="NCBI Taxonomy" id="10212"/>
    <lineage>
        <taxon>Eukaryota</taxon>
        <taxon>Metazoa</taxon>
        <taxon>Spiralia</taxon>
        <taxon>Lophotrochozoa</taxon>
        <taxon>Bryozoa</taxon>
        <taxon>Gymnolaemata</taxon>
        <taxon>Cheilostomatida</taxon>
        <taxon>Flustrina</taxon>
        <taxon>Buguloidea</taxon>
        <taxon>Bugulidae</taxon>
        <taxon>Bugula</taxon>
    </lineage>
</organism>
<keyword evidence="13" id="KW-1185">Reference proteome</keyword>
<keyword evidence="8" id="KW-0819">tRNA processing</keyword>
<dbReference type="InterPro" id="IPR036322">
    <property type="entry name" value="WD40_repeat_dom_sf"/>
</dbReference>
<dbReference type="GO" id="GO:0005737">
    <property type="term" value="C:cytoplasm"/>
    <property type="evidence" value="ECO:0007669"/>
    <property type="project" value="UniProtKB-SubCell"/>
</dbReference>
<sequence>MNNISFKLNNTLSAKTAFTSCGCNRTPSSVHWLQDSQNQAEEHGDGGLFLYAARNSVAVVLCERNGAPRVISSHSLHKDRVNCVRWLQKSTNSSELCYFLSGGVDKALCLCKYHRKTREIESVCCFKDSQSSVICCDGLTLKSGQFLLASACGDSYVRIYQPDKDAEKALQSIKFGTGFILSLQLTFISATSVPVLACGGDDAKIHIFIQQAGQFVKAISLHGHEDWIRGLDFTTDDKGDMLLASCSQDCFVRIWRITESPNKVPDPSQNPSGEIKLKENVFVAEVNEKNVTFSVTVETVLYGHEGWVYGIHWHPKVLDASGTSRQPMKLLTASMDKTMIIWQPDADTGVWEERLRVGEVGGNTLGLYGCQFSADGRTILAHGYHGAFTLWNLTTSSSGDEHWCRGIAVSGHFGDVTDIAWDPEGHFLLTRVEVKKSSTGYDLDPPRIPM</sequence>
<evidence type="ECO:0000313" key="13">
    <source>
        <dbReference type="Proteomes" id="UP000593567"/>
    </source>
</evidence>
<dbReference type="PANTHER" id="PTHR44111">
    <property type="entry name" value="ELONGATOR COMPLEX PROTEIN 2"/>
    <property type="match status" value="1"/>
</dbReference>